<dbReference type="VEuPathDB" id="FungiDB:FOZG_05761"/>
<dbReference type="AlphaFoldDB" id="A0A420P277"/>
<dbReference type="InterPro" id="IPR043129">
    <property type="entry name" value="ATPase_NBD"/>
</dbReference>
<dbReference type="VEuPathDB" id="FungiDB:FOIG_02800"/>
<sequence>MASGQGLPTMVIAIDLGNISSGVAWAMLNAPNSKPKFVTGWETLSGNPSDDVKVPSTLYYGEAKNRNNLEWGFKVPDDRDVLSWFKHLIVDDKDLPDHIRFSPQLANAKRIMRKVQKTPVEIVGDYLKQLWLHSWEHITQSDGLGENPVINVLICITSPATWPSSARVRIIKALAHAGLLNYFPRDRFGLRFFTDISMAAFAAIDDHAERRGLELGDVIIACDAGGGTVDVVSYVVTSHDPFMVTEYTKADGKLPLHMSHIRTNVVTAGEMCGAIFLRDKFSAAVKPRISPGVRERVRDHALSKAIDHVWRSDISPFVHEEINGFDVKIPVALSTTADPKISIPIKVVRNQIYGPLVEKINNLLQEQIALATQTFRYSPEASLFVYRSSSYTNIIQLIILTGGFGLSPYLHKILVDRIPDVKLIMEAGQGAFFDDVKSHSGDDYVHHFTLKSDPIPDINDLEVDTIAMRRARKVEYQLQVLFDRERIWFSVYYKNACLGYRSIPFDRE</sequence>
<dbReference type="SUPFAM" id="SSF53067">
    <property type="entry name" value="Actin-like ATPase domain"/>
    <property type="match status" value="2"/>
</dbReference>
<dbReference type="Proteomes" id="UP000285084">
    <property type="component" value="Unassembled WGS sequence"/>
</dbReference>
<dbReference type="Gene3D" id="3.30.420.40">
    <property type="match status" value="1"/>
</dbReference>
<reference evidence="1 2" key="1">
    <citation type="journal article" date="2018" name="Sci. Rep.">
        <title>Characterisation of pathogen-specific regions and novel effector candidates in Fusarium oxysporum f. sp. cepae.</title>
        <authorList>
            <person name="Armitage A.D."/>
            <person name="Taylor A."/>
            <person name="Sobczyk M.K."/>
            <person name="Baxter L."/>
            <person name="Greenfield B.P."/>
            <person name="Bates H.J."/>
            <person name="Wilson F."/>
            <person name="Jackson A.C."/>
            <person name="Ott S."/>
            <person name="Harrison R.J."/>
            <person name="Clarkson J.P."/>
        </authorList>
    </citation>
    <scope>NUCLEOTIDE SEQUENCE [LARGE SCALE GENOMIC DNA]</scope>
    <source>
        <strain evidence="1 2">Fo_A13</strain>
    </source>
</reference>
<dbReference type="VEuPathDB" id="FungiDB:FOXG_01549"/>
<evidence type="ECO:0000313" key="1">
    <source>
        <dbReference type="EMBL" id="RKK86641.1"/>
    </source>
</evidence>
<dbReference type="PANTHER" id="PTHR14187">
    <property type="entry name" value="ALPHA KINASE/ELONGATION FACTOR 2 KINASE"/>
    <property type="match status" value="1"/>
</dbReference>
<dbReference type="EMBL" id="MRCX01000004">
    <property type="protein sequence ID" value="RKK86641.1"/>
    <property type="molecule type" value="Genomic_DNA"/>
</dbReference>
<evidence type="ECO:0000313" key="2">
    <source>
        <dbReference type="Proteomes" id="UP000285084"/>
    </source>
</evidence>
<dbReference type="CDD" id="cd10170">
    <property type="entry name" value="ASKHA_NBD_HSP70"/>
    <property type="match status" value="1"/>
</dbReference>
<organism evidence="1 2">
    <name type="scientific">Fusarium oxysporum</name>
    <name type="common">Fusarium vascular wilt</name>
    <dbReference type="NCBI Taxonomy" id="5507"/>
    <lineage>
        <taxon>Eukaryota</taxon>
        <taxon>Fungi</taxon>
        <taxon>Dikarya</taxon>
        <taxon>Ascomycota</taxon>
        <taxon>Pezizomycotina</taxon>
        <taxon>Sordariomycetes</taxon>
        <taxon>Hypocreomycetidae</taxon>
        <taxon>Hypocreales</taxon>
        <taxon>Nectriaceae</taxon>
        <taxon>Fusarium</taxon>
        <taxon>Fusarium oxysporum species complex</taxon>
    </lineage>
</organism>
<comment type="caution">
    <text evidence="1">The sequence shown here is derived from an EMBL/GenBank/DDBJ whole genome shotgun (WGS) entry which is preliminary data.</text>
</comment>
<gene>
    <name evidence="1" type="ORF">BFJ69_g865</name>
</gene>
<proteinExistence type="predicted"/>
<name>A0A420P277_FUSOX</name>
<dbReference type="PANTHER" id="PTHR14187:SF5">
    <property type="entry name" value="HEAT SHOCK 70 KDA PROTEIN 12A"/>
    <property type="match status" value="1"/>
</dbReference>
<dbReference type="VEuPathDB" id="FungiDB:FOC4_g10011062"/>
<dbReference type="VEuPathDB" id="FungiDB:FOMG_05603"/>
<accession>A0A420P277</accession>
<protein>
    <recommendedName>
        <fullName evidence="3">Actin-like ATPase domain-containing protein</fullName>
    </recommendedName>
</protein>
<dbReference type="VEuPathDB" id="FungiDB:HZS61_009474"/>
<evidence type="ECO:0008006" key="3">
    <source>
        <dbReference type="Google" id="ProtNLM"/>
    </source>
</evidence>